<dbReference type="Pfam" id="PF02518">
    <property type="entry name" value="HATPase_c"/>
    <property type="match status" value="1"/>
</dbReference>
<dbReference type="GO" id="GO:0016301">
    <property type="term" value="F:kinase activity"/>
    <property type="evidence" value="ECO:0007669"/>
    <property type="project" value="UniProtKB-KW"/>
</dbReference>
<keyword evidence="9" id="KW-0902">Two-component regulatory system</keyword>
<evidence type="ECO:0000256" key="11">
    <source>
        <dbReference type="SAM" id="Phobius"/>
    </source>
</evidence>
<evidence type="ECO:0000256" key="4">
    <source>
        <dbReference type="ARBA" id="ARBA00022553"/>
    </source>
</evidence>
<feature type="transmembrane region" description="Helical" evidence="11">
    <location>
        <begin position="83"/>
        <end position="101"/>
    </location>
</feature>
<comment type="subcellular location">
    <subcellularLocation>
        <location evidence="2">Cell membrane</location>
    </subcellularLocation>
</comment>
<evidence type="ECO:0000256" key="6">
    <source>
        <dbReference type="ARBA" id="ARBA00022692"/>
    </source>
</evidence>
<dbReference type="InterPro" id="IPR003660">
    <property type="entry name" value="HAMP_dom"/>
</dbReference>
<dbReference type="InterPro" id="IPR050428">
    <property type="entry name" value="TCS_sensor_his_kinase"/>
</dbReference>
<dbReference type="InterPro" id="IPR004358">
    <property type="entry name" value="Sig_transdc_His_kin-like_C"/>
</dbReference>
<dbReference type="InterPro" id="IPR003661">
    <property type="entry name" value="HisK_dim/P_dom"/>
</dbReference>
<evidence type="ECO:0000256" key="5">
    <source>
        <dbReference type="ARBA" id="ARBA00022679"/>
    </source>
</evidence>
<evidence type="ECO:0000256" key="7">
    <source>
        <dbReference type="ARBA" id="ARBA00022777"/>
    </source>
</evidence>
<dbReference type="CDD" id="cd00082">
    <property type="entry name" value="HisKA"/>
    <property type="match status" value="1"/>
</dbReference>
<dbReference type="InterPro" id="IPR005467">
    <property type="entry name" value="His_kinase_dom"/>
</dbReference>
<keyword evidence="4" id="KW-0597">Phosphoprotein</keyword>
<feature type="domain" description="HAMP" evidence="13">
    <location>
        <begin position="102"/>
        <end position="155"/>
    </location>
</feature>
<evidence type="ECO:0000256" key="10">
    <source>
        <dbReference type="ARBA" id="ARBA00023136"/>
    </source>
</evidence>
<name>A0ABS9YI26_9ACTN</name>
<dbReference type="Proteomes" id="UP001165269">
    <property type="component" value="Unassembled WGS sequence"/>
</dbReference>
<evidence type="ECO:0000256" key="9">
    <source>
        <dbReference type="ARBA" id="ARBA00023012"/>
    </source>
</evidence>
<dbReference type="InterPro" id="IPR003594">
    <property type="entry name" value="HATPase_dom"/>
</dbReference>
<keyword evidence="15" id="KW-1185">Reference proteome</keyword>
<keyword evidence="8 11" id="KW-1133">Transmembrane helix</keyword>
<dbReference type="CDD" id="cd06225">
    <property type="entry name" value="HAMP"/>
    <property type="match status" value="1"/>
</dbReference>
<dbReference type="Gene3D" id="6.10.340.10">
    <property type="match status" value="1"/>
</dbReference>
<comment type="catalytic activity">
    <reaction evidence="1">
        <text>ATP + protein L-histidine = ADP + protein N-phospho-L-histidine.</text>
        <dbReference type="EC" id="2.7.13.3"/>
    </reaction>
</comment>
<dbReference type="SUPFAM" id="SSF158472">
    <property type="entry name" value="HAMP domain-like"/>
    <property type="match status" value="1"/>
</dbReference>
<keyword evidence="6 11" id="KW-0812">Transmembrane</keyword>
<keyword evidence="7 14" id="KW-0418">Kinase</keyword>
<dbReference type="InterPro" id="IPR036890">
    <property type="entry name" value="HATPase_C_sf"/>
</dbReference>
<evidence type="ECO:0000259" key="12">
    <source>
        <dbReference type="PROSITE" id="PS50109"/>
    </source>
</evidence>
<evidence type="ECO:0000313" key="15">
    <source>
        <dbReference type="Proteomes" id="UP001165269"/>
    </source>
</evidence>
<proteinExistence type="predicted"/>
<dbReference type="Pfam" id="PF00672">
    <property type="entry name" value="HAMP"/>
    <property type="match status" value="1"/>
</dbReference>
<sequence>MRSLRLTARSRLTLLCAALVLTTGALLSLFTYLLTRRSLGEHKIVMQYATAPGSAGPPPPLDPSELARQVRDDTLATLVRQEWIALAAVTLLAVLLGRLLAGRILRPIRTISATARRLSAENLSDRVPVSPARDELAALAETVNGMLDRIQRGIAERDRALEGQRLFTANAAHELRTPLATMRTAIDVTLDGAPDRAELLAMAEDVRAAADRGHRTLDGLFALAHSQAGLGETRAVDLATVTAGALAGAAAGLGAKRLTARQDLRPAPLRGDPVLLERMTANLITNAVRHNHPGGRITVTTGQAADGSFLRVANTGPIVPAERVDRLLHPFVRGDDSRSTSDDGAGLGLSIVRAVVLAHHGRITATANPDGGLEIMIRFPAAAPSVAEG</sequence>
<keyword evidence="5" id="KW-0808">Transferase</keyword>
<reference evidence="14" key="1">
    <citation type="submission" date="2022-03" db="EMBL/GenBank/DDBJ databases">
        <title>Streptomyces 7R015 and 7R016 isolated from Barleria lupulina in Thailand.</title>
        <authorList>
            <person name="Kanchanasin P."/>
            <person name="Phongsopitanun W."/>
            <person name="Tanasupawat S."/>
        </authorList>
    </citation>
    <scope>NUCLEOTIDE SEQUENCE</scope>
    <source>
        <strain evidence="14">7R015</strain>
    </source>
</reference>
<gene>
    <name evidence="14" type="ORF">MQP27_36550</name>
</gene>
<evidence type="ECO:0000256" key="8">
    <source>
        <dbReference type="ARBA" id="ARBA00022989"/>
    </source>
</evidence>
<dbReference type="Pfam" id="PF00512">
    <property type="entry name" value="HisKA"/>
    <property type="match status" value="1"/>
</dbReference>
<dbReference type="Gene3D" id="1.10.287.130">
    <property type="match status" value="1"/>
</dbReference>
<dbReference type="EMBL" id="JALDAY010000012">
    <property type="protein sequence ID" value="MCI3276599.1"/>
    <property type="molecule type" value="Genomic_DNA"/>
</dbReference>
<dbReference type="SMART" id="SM00304">
    <property type="entry name" value="HAMP"/>
    <property type="match status" value="1"/>
</dbReference>
<dbReference type="PROSITE" id="PS50109">
    <property type="entry name" value="HIS_KIN"/>
    <property type="match status" value="1"/>
</dbReference>
<dbReference type="SUPFAM" id="SSF55874">
    <property type="entry name" value="ATPase domain of HSP90 chaperone/DNA topoisomerase II/histidine kinase"/>
    <property type="match status" value="1"/>
</dbReference>
<accession>A0ABS9YI26</accession>
<evidence type="ECO:0000256" key="2">
    <source>
        <dbReference type="ARBA" id="ARBA00004236"/>
    </source>
</evidence>
<keyword evidence="10 11" id="KW-0472">Membrane</keyword>
<evidence type="ECO:0000259" key="13">
    <source>
        <dbReference type="PROSITE" id="PS50885"/>
    </source>
</evidence>
<organism evidence="14 15">
    <name type="scientific">Streptomyces cylindrosporus</name>
    <dbReference type="NCBI Taxonomy" id="2927583"/>
    <lineage>
        <taxon>Bacteria</taxon>
        <taxon>Bacillati</taxon>
        <taxon>Actinomycetota</taxon>
        <taxon>Actinomycetes</taxon>
        <taxon>Kitasatosporales</taxon>
        <taxon>Streptomycetaceae</taxon>
        <taxon>Streptomyces</taxon>
    </lineage>
</organism>
<evidence type="ECO:0000256" key="1">
    <source>
        <dbReference type="ARBA" id="ARBA00000085"/>
    </source>
</evidence>
<dbReference type="PROSITE" id="PS50885">
    <property type="entry name" value="HAMP"/>
    <property type="match status" value="1"/>
</dbReference>
<dbReference type="PANTHER" id="PTHR45436:SF5">
    <property type="entry name" value="SENSOR HISTIDINE KINASE TRCS"/>
    <property type="match status" value="1"/>
</dbReference>
<dbReference type="PRINTS" id="PR00344">
    <property type="entry name" value="BCTRLSENSOR"/>
</dbReference>
<protein>
    <recommendedName>
        <fullName evidence="3">histidine kinase</fullName>
        <ecNumber evidence="3">2.7.13.3</ecNumber>
    </recommendedName>
</protein>
<dbReference type="InterPro" id="IPR036097">
    <property type="entry name" value="HisK_dim/P_sf"/>
</dbReference>
<evidence type="ECO:0000256" key="3">
    <source>
        <dbReference type="ARBA" id="ARBA00012438"/>
    </source>
</evidence>
<evidence type="ECO:0000313" key="14">
    <source>
        <dbReference type="EMBL" id="MCI3276599.1"/>
    </source>
</evidence>
<dbReference type="SUPFAM" id="SSF47384">
    <property type="entry name" value="Homodimeric domain of signal transducing histidine kinase"/>
    <property type="match status" value="1"/>
</dbReference>
<dbReference type="SMART" id="SM00387">
    <property type="entry name" value="HATPase_c"/>
    <property type="match status" value="1"/>
</dbReference>
<dbReference type="Gene3D" id="3.30.565.10">
    <property type="entry name" value="Histidine kinase-like ATPase, C-terminal domain"/>
    <property type="match status" value="1"/>
</dbReference>
<comment type="caution">
    <text evidence="14">The sequence shown here is derived from an EMBL/GenBank/DDBJ whole genome shotgun (WGS) entry which is preliminary data.</text>
</comment>
<dbReference type="PANTHER" id="PTHR45436">
    <property type="entry name" value="SENSOR HISTIDINE KINASE YKOH"/>
    <property type="match status" value="1"/>
</dbReference>
<dbReference type="RefSeq" id="WP_242773329.1">
    <property type="nucleotide sequence ID" value="NZ_JALDAY010000012.1"/>
</dbReference>
<dbReference type="SMART" id="SM00388">
    <property type="entry name" value="HisKA"/>
    <property type="match status" value="1"/>
</dbReference>
<feature type="transmembrane region" description="Helical" evidence="11">
    <location>
        <begin position="12"/>
        <end position="34"/>
    </location>
</feature>
<feature type="domain" description="Histidine kinase" evidence="12">
    <location>
        <begin position="170"/>
        <end position="383"/>
    </location>
</feature>
<dbReference type="EC" id="2.7.13.3" evidence="3"/>